<dbReference type="EMBL" id="UAUQ01000003">
    <property type="protein sequence ID" value="SPZ69095.1"/>
    <property type="molecule type" value="Genomic_DNA"/>
</dbReference>
<protein>
    <submittedName>
        <fullName evidence="1">Putative HTH-type transcriptional regulator yihL</fullName>
    </submittedName>
</protein>
<evidence type="ECO:0000313" key="2">
    <source>
        <dbReference type="Proteomes" id="UP000251082"/>
    </source>
</evidence>
<evidence type="ECO:0000313" key="1">
    <source>
        <dbReference type="EMBL" id="SPZ69095.1"/>
    </source>
</evidence>
<dbReference type="AlphaFoldDB" id="A0A2X2I4B3"/>
<gene>
    <name evidence="1" type="primary">yihL_2</name>
    <name evidence="1" type="ORF">NCTC4837_01342</name>
</gene>
<name>A0A2X2I4B3_SHIDY</name>
<reference evidence="1 2" key="1">
    <citation type="submission" date="2018-06" db="EMBL/GenBank/DDBJ databases">
        <authorList>
            <consortium name="Pathogen Informatics"/>
            <person name="Doyle S."/>
        </authorList>
    </citation>
    <scope>NUCLEOTIDE SEQUENCE [LARGE SCALE GENOMIC DNA]</scope>
    <source>
        <strain evidence="1 2">NCTC4837</strain>
    </source>
</reference>
<organism evidence="1 2">
    <name type="scientific">Shigella dysenteriae</name>
    <dbReference type="NCBI Taxonomy" id="622"/>
    <lineage>
        <taxon>Bacteria</taxon>
        <taxon>Pseudomonadati</taxon>
        <taxon>Pseudomonadota</taxon>
        <taxon>Gammaproteobacteria</taxon>
        <taxon>Enterobacterales</taxon>
        <taxon>Enterobacteriaceae</taxon>
        <taxon>Shigella</taxon>
    </lineage>
</organism>
<proteinExistence type="predicted"/>
<sequence>MTPSTELYRITGWGALEGHKVFYHETYINPEVAPGFIEQLEGNDSNLLIVFYVQIMPDDFVMQLHRF</sequence>
<accession>A0A2X2I4B3</accession>
<dbReference type="Proteomes" id="UP000251082">
    <property type="component" value="Unassembled WGS sequence"/>
</dbReference>